<dbReference type="SMART" id="SM00922">
    <property type="entry name" value="MR_MLE"/>
    <property type="match status" value="1"/>
</dbReference>
<evidence type="ECO:0000256" key="2">
    <source>
        <dbReference type="PIRSR" id="PIRSR634611-3"/>
    </source>
</evidence>
<feature type="domain" description="Mandelate racemase/muconate lactonizing enzyme C-terminal" evidence="3">
    <location>
        <begin position="162"/>
        <end position="259"/>
    </location>
</feature>
<comment type="cofactor">
    <cofactor evidence="2">
        <name>Mg(2+)</name>
        <dbReference type="ChEBI" id="CHEBI:18420"/>
    </cofactor>
    <text evidence="2">Binds 1 Mg(2+) ion per subunit.</text>
</comment>
<reference evidence="4 5" key="1">
    <citation type="submission" date="2021-02" db="EMBL/GenBank/DDBJ databases">
        <title>FDA dAtabase for Regulatory Grade micrObial Sequences (FDA-ARGOS): Supporting development and validation of Infectious Disease Dx tests.</title>
        <authorList>
            <person name="Minogue T."/>
            <person name="Wolcott M."/>
            <person name="Wasieloski L."/>
            <person name="Aguilar W."/>
            <person name="Moore D."/>
            <person name="Jaissle J."/>
            <person name="Tallon L."/>
            <person name="Sadzewicz L."/>
            <person name="Zhao X."/>
            <person name="Boylan J."/>
            <person name="Ott S."/>
            <person name="Bowen H."/>
            <person name="Vavikolanu K."/>
            <person name="Mehta A."/>
            <person name="Aluvathingal J."/>
            <person name="Nadendla S."/>
            <person name="Yan Y."/>
            <person name="Sichtig H."/>
        </authorList>
    </citation>
    <scope>NUCLEOTIDE SEQUENCE [LARGE SCALE GENOMIC DNA]</scope>
    <source>
        <strain evidence="4 5">FDAARGOS_1272</strain>
    </source>
</reference>
<dbReference type="InterPro" id="IPR029017">
    <property type="entry name" value="Enolase-like_N"/>
</dbReference>
<keyword evidence="2" id="KW-0460">Magnesium</keyword>
<feature type="active site" description="acceptor" evidence="1">
    <location>
        <position position="183"/>
    </location>
</feature>
<feature type="binding site" evidence="2">
    <location>
        <position position="264"/>
    </location>
    <ligand>
        <name>Mg(2+)</name>
        <dbReference type="ChEBI" id="CHEBI:18420"/>
    </ligand>
</feature>
<keyword evidence="2" id="KW-0479">Metal-binding</keyword>
<protein>
    <submittedName>
        <fullName evidence="4">Mandelate racemase</fullName>
    </submittedName>
</protein>
<keyword evidence="5" id="KW-1185">Reference proteome</keyword>
<dbReference type="Gene3D" id="3.30.390.10">
    <property type="entry name" value="Enolase-like, N-terminal domain"/>
    <property type="match status" value="1"/>
</dbReference>
<dbReference type="GO" id="GO:0046872">
    <property type="term" value="F:metal ion binding"/>
    <property type="evidence" value="ECO:0007669"/>
    <property type="project" value="UniProtKB-KW"/>
</dbReference>
<dbReference type="SFLD" id="SFLDS00001">
    <property type="entry name" value="Enolase"/>
    <property type="match status" value="1"/>
</dbReference>
<dbReference type="SFLD" id="SFLDF00118">
    <property type="entry name" value="D-tartrate_dehydratase"/>
    <property type="match status" value="1"/>
</dbReference>
<dbReference type="Gene3D" id="3.20.20.120">
    <property type="entry name" value="Enolase-like C-terminal domain"/>
    <property type="match status" value="1"/>
</dbReference>
<feature type="active site" description="Proton donor/acceptor" evidence="1">
    <location>
        <position position="321"/>
    </location>
</feature>
<evidence type="ECO:0000256" key="1">
    <source>
        <dbReference type="PIRSR" id="PIRSR634611-1"/>
    </source>
</evidence>
<dbReference type="Proteomes" id="UP000625568">
    <property type="component" value="Chromosome 1"/>
</dbReference>
<dbReference type="PANTHER" id="PTHR48080:SF5">
    <property type="entry name" value="D(-)-TARTRATE DEHYDRATASE"/>
    <property type="match status" value="1"/>
</dbReference>
<dbReference type="InterPro" id="IPR036849">
    <property type="entry name" value="Enolase-like_C_sf"/>
</dbReference>
<evidence type="ECO:0000259" key="3">
    <source>
        <dbReference type="SMART" id="SM00922"/>
    </source>
</evidence>
<dbReference type="SUPFAM" id="SSF51604">
    <property type="entry name" value="Enolase C-terminal domain-like"/>
    <property type="match status" value="1"/>
</dbReference>
<organism evidence="4 5">
    <name type="scientific">Burkholderia dolosa</name>
    <dbReference type="NCBI Taxonomy" id="152500"/>
    <lineage>
        <taxon>Bacteria</taxon>
        <taxon>Pseudomonadati</taxon>
        <taxon>Pseudomonadota</taxon>
        <taxon>Betaproteobacteria</taxon>
        <taxon>Burkholderiales</taxon>
        <taxon>Burkholderiaceae</taxon>
        <taxon>Burkholderia</taxon>
        <taxon>Burkholderia cepacia complex</taxon>
    </lineage>
</organism>
<feature type="binding site" evidence="2">
    <location>
        <position position="212"/>
    </location>
    <ligand>
        <name>Mg(2+)</name>
        <dbReference type="ChEBI" id="CHEBI:18420"/>
    </ligand>
</feature>
<dbReference type="AlphaFoldDB" id="A0A892I3J9"/>
<dbReference type="InterPro" id="IPR034611">
    <property type="entry name" value="D-tartrate_dehydratase"/>
</dbReference>
<gene>
    <name evidence="4" type="ORF">I6K02_10635</name>
</gene>
<dbReference type="PANTHER" id="PTHR48080">
    <property type="entry name" value="D-GALACTONATE DEHYDRATASE-RELATED"/>
    <property type="match status" value="1"/>
</dbReference>
<dbReference type="GeneID" id="93127090"/>
<dbReference type="InterPro" id="IPR034593">
    <property type="entry name" value="DgoD-like"/>
</dbReference>
<dbReference type="RefSeq" id="WP_006764956.1">
    <property type="nucleotide sequence ID" value="NZ_CABVPR010000023.1"/>
</dbReference>
<dbReference type="EMBL" id="CP069482">
    <property type="protein sequence ID" value="QRO76384.1"/>
    <property type="molecule type" value="Genomic_DNA"/>
</dbReference>
<dbReference type="GO" id="GO:0047808">
    <property type="term" value="F:D(-)-tartrate dehydratase activity"/>
    <property type="evidence" value="ECO:0007669"/>
    <property type="project" value="InterPro"/>
</dbReference>
<feature type="binding site" evidence="2">
    <location>
        <position position="238"/>
    </location>
    <ligand>
        <name>Mg(2+)</name>
        <dbReference type="ChEBI" id="CHEBI:18420"/>
    </ligand>
</feature>
<accession>A0A892I3J9</accession>
<evidence type="ECO:0000313" key="5">
    <source>
        <dbReference type="Proteomes" id="UP000625568"/>
    </source>
</evidence>
<dbReference type="SUPFAM" id="SSF54826">
    <property type="entry name" value="Enolase N-terminal domain-like"/>
    <property type="match status" value="1"/>
</dbReference>
<dbReference type="InterPro" id="IPR029065">
    <property type="entry name" value="Enolase_C-like"/>
</dbReference>
<sequence length="389" mass="41758">MRILDIREQAIPVSRYDDPAIASGGLTTSIVAIVTDVVRDGRPVTGYGYASAGRFAQGGLIRERFAPRLLAAAEALADDAGTNLDPLRAWRAMMAGEKPGGHGERCVAVGTLDMAIWDAAAKIARVPLHCLIADRLGRAAPARTARVRVYAGGGYRYPRDDLARLSDEMRRIVDLGYTHAKIKIGATDLDVDRRRIEAAAARLADSAHLAVDAMNAYDATNAGDAAAMLAPFGLWWFEDVCDPLDLPLHAQLAAQYAPPIAAGEALFSLAEAKLLDRYGGLRSDRDVLVFDPVHCYGLSGYLQIVDHFVSRGWRRDAFWPHGGHLFSLHVVAALGLGGAEVNPFAFHPFSGLADGERVDAGYAALPSAPGIGFECHARVHAAFRALSVR</sequence>
<dbReference type="SFLD" id="SFLDG00179">
    <property type="entry name" value="mandelate_racemase"/>
    <property type="match status" value="1"/>
</dbReference>
<evidence type="ECO:0000313" key="4">
    <source>
        <dbReference type="EMBL" id="QRO76384.1"/>
    </source>
</evidence>
<proteinExistence type="predicted"/>
<dbReference type="Pfam" id="PF13378">
    <property type="entry name" value="MR_MLE_C"/>
    <property type="match status" value="1"/>
</dbReference>
<dbReference type="InterPro" id="IPR013342">
    <property type="entry name" value="Mandelate_racemase_C"/>
</dbReference>
<name>A0A892I3J9_9BURK</name>